<proteinExistence type="predicted"/>
<dbReference type="PANTHER" id="PTHR35526">
    <property type="entry name" value="ANTI-SIGMA-F FACTOR RSBW-RELATED"/>
    <property type="match status" value="1"/>
</dbReference>
<accession>A0ABV9EGJ8</accession>
<dbReference type="Pfam" id="PF13581">
    <property type="entry name" value="HATPase_c_2"/>
    <property type="match status" value="1"/>
</dbReference>
<keyword evidence="5" id="KW-1185">Reference proteome</keyword>
<keyword evidence="1" id="KW-0418">Kinase</keyword>
<evidence type="ECO:0000313" key="5">
    <source>
        <dbReference type="Proteomes" id="UP001595891"/>
    </source>
</evidence>
<feature type="domain" description="Histidine kinase/HSP90-like ATPase" evidence="3">
    <location>
        <begin position="15"/>
        <end position="125"/>
    </location>
</feature>
<evidence type="ECO:0000256" key="1">
    <source>
        <dbReference type="ARBA" id="ARBA00022527"/>
    </source>
</evidence>
<dbReference type="CDD" id="cd16936">
    <property type="entry name" value="HATPase_RsbW-like"/>
    <property type="match status" value="1"/>
</dbReference>
<dbReference type="SUPFAM" id="SSF55874">
    <property type="entry name" value="ATPase domain of HSP90 chaperone/DNA topoisomerase II/histidine kinase"/>
    <property type="match status" value="1"/>
</dbReference>
<dbReference type="InterPro" id="IPR036890">
    <property type="entry name" value="HATPase_C_sf"/>
</dbReference>
<feature type="region of interest" description="Disordered" evidence="2">
    <location>
        <begin position="133"/>
        <end position="157"/>
    </location>
</feature>
<evidence type="ECO:0000259" key="3">
    <source>
        <dbReference type="Pfam" id="PF13581"/>
    </source>
</evidence>
<protein>
    <submittedName>
        <fullName evidence="4">ATP-binding protein</fullName>
    </submittedName>
</protein>
<keyword evidence="4" id="KW-0547">Nucleotide-binding</keyword>
<sequence length="226" mass="23946">MTTGSLLGVKDLVGTPESVSLAREYVREKLGKDHPALDDVTLLASEVVANAIVHSNSRHGGRVTLAIADCFDRIHVDVVDMGGEMAPPIHGDLLAEGGRGLMLVETISCEWGVYEDDAGRTVWFQVAYEPKTPGQGVTCPGQGASSEPTGRESGLRRTARLAAQTVTASVEHDRGQHEVWRPIHRWGLDGEGLSKAAQSLGVEPIPDGDVAPPDGSGSKVNAPRKT</sequence>
<comment type="caution">
    <text evidence="4">The sequence shown here is derived from an EMBL/GenBank/DDBJ whole genome shotgun (WGS) entry which is preliminary data.</text>
</comment>
<dbReference type="Gene3D" id="3.30.565.10">
    <property type="entry name" value="Histidine kinase-like ATPase, C-terminal domain"/>
    <property type="match status" value="1"/>
</dbReference>
<dbReference type="InterPro" id="IPR003594">
    <property type="entry name" value="HATPase_dom"/>
</dbReference>
<reference evidence="5" key="1">
    <citation type="journal article" date="2019" name="Int. J. Syst. Evol. Microbiol.">
        <title>The Global Catalogue of Microorganisms (GCM) 10K type strain sequencing project: providing services to taxonomists for standard genome sequencing and annotation.</title>
        <authorList>
            <consortium name="The Broad Institute Genomics Platform"/>
            <consortium name="The Broad Institute Genome Sequencing Center for Infectious Disease"/>
            <person name="Wu L."/>
            <person name="Ma J."/>
        </authorList>
    </citation>
    <scope>NUCLEOTIDE SEQUENCE [LARGE SCALE GENOMIC DNA]</scope>
    <source>
        <strain evidence="5">CCUG 49560</strain>
    </source>
</reference>
<dbReference type="GO" id="GO:0005524">
    <property type="term" value="F:ATP binding"/>
    <property type="evidence" value="ECO:0007669"/>
    <property type="project" value="UniProtKB-KW"/>
</dbReference>
<keyword evidence="4" id="KW-0067">ATP-binding</keyword>
<dbReference type="RefSeq" id="WP_262842006.1">
    <property type="nucleotide sequence ID" value="NZ_JANZYP010000008.1"/>
</dbReference>
<evidence type="ECO:0000313" key="4">
    <source>
        <dbReference type="EMBL" id="MFC4587450.1"/>
    </source>
</evidence>
<feature type="region of interest" description="Disordered" evidence="2">
    <location>
        <begin position="195"/>
        <end position="226"/>
    </location>
</feature>
<dbReference type="PANTHER" id="PTHR35526:SF3">
    <property type="entry name" value="ANTI-SIGMA-F FACTOR RSBW"/>
    <property type="match status" value="1"/>
</dbReference>
<keyword evidence="1" id="KW-0723">Serine/threonine-protein kinase</keyword>
<dbReference type="InterPro" id="IPR050267">
    <property type="entry name" value="Anti-sigma-factor_SerPK"/>
</dbReference>
<gene>
    <name evidence="4" type="ORF">ACFO8L_15250</name>
</gene>
<evidence type="ECO:0000256" key="2">
    <source>
        <dbReference type="SAM" id="MobiDB-lite"/>
    </source>
</evidence>
<keyword evidence="1" id="KW-0808">Transferase</keyword>
<organism evidence="4 5">
    <name type="scientific">Sphaerisporangium corydalis</name>
    <dbReference type="NCBI Taxonomy" id="1441875"/>
    <lineage>
        <taxon>Bacteria</taxon>
        <taxon>Bacillati</taxon>
        <taxon>Actinomycetota</taxon>
        <taxon>Actinomycetes</taxon>
        <taxon>Streptosporangiales</taxon>
        <taxon>Streptosporangiaceae</taxon>
        <taxon>Sphaerisporangium</taxon>
    </lineage>
</organism>
<dbReference type="EMBL" id="JBHSFN010000008">
    <property type="protein sequence ID" value="MFC4587450.1"/>
    <property type="molecule type" value="Genomic_DNA"/>
</dbReference>
<dbReference type="Proteomes" id="UP001595891">
    <property type="component" value="Unassembled WGS sequence"/>
</dbReference>
<name>A0ABV9EGJ8_9ACTN</name>